<evidence type="ECO:0000313" key="2">
    <source>
        <dbReference type="EMBL" id="WDF83446.1"/>
    </source>
</evidence>
<feature type="transmembrane region" description="Helical" evidence="1">
    <location>
        <begin position="167"/>
        <end position="191"/>
    </location>
</feature>
<dbReference type="Proteomes" id="UP001220377">
    <property type="component" value="Chromosome"/>
</dbReference>
<feature type="transmembrane region" description="Helical" evidence="1">
    <location>
        <begin position="32"/>
        <end position="55"/>
    </location>
</feature>
<accession>A0ABY7WTK3</accession>
<dbReference type="EMBL" id="CP117884">
    <property type="protein sequence ID" value="WDF83446.1"/>
    <property type="molecule type" value="Genomic_DNA"/>
</dbReference>
<feature type="transmembrane region" description="Helical" evidence="1">
    <location>
        <begin position="125"/>
        <end position="147"/>
    </location>
</feature>
<keyword evidence="1" id="KW-0472">Membrane</keyword>
<sequence>MNKRRSSAYQISVIGLLVALLLLQTFVPMFGYIRILPGVAITTMHLTVITAAIILGPKYGALMGFIWGCISLTVAWVMPNDPLSILLFRNPIIAIVPRVLCGLFAGLIAYGSFKTAVKRLPGWRMAIAGVGGALTNTIFVIAGAWLFYASSAAKLVGHGANTANLGFVMIALLGVNALTEAITAGVLTPLIGRALQSVRRK</sequence>
<evidence type="ECO:0000313" key="3">
    <source>
        <dbReference type="Proteomes" id="UP001220377"/>
    </source>
</evidence>
<feature type="transmembrane region" description="Helical" evidence="1">
    <location>
        <begin position="62"/>
        <end position="79"/>
    </location>
</feature>
<gene>
    <name evidence="2" type="ORF">PQ472_04210</name>
</gene>
<keyword evidence="3" id="KW-1185">Reference proteome</keyword>
<dbReference type="InterPro" id="IPR024529">
    <property type="entry name" value="ECF_trnsprt_substrate-spec"/>
</dbReference>
<name>A0ABY7WTK3_9LACO</name>
<evidence type="ECO:0000256" key="1">
    <source>
        <dbReference type="SAM" id="Phobius"/>
    </source>
</evidence>
<feature type="transmembrane region" description="Helical" evidence="1">
    <location>
        <begin position="91"/>
        <end position="113"/>
    </location>
</feature>
<keyword evidence="1" id="KW-0812">Transmembrane</keyword>
<keyword evidence="1" id="KW-1133">Transmembrane helix</keyword>
<feature type="transmembrane region" description="Helical" evidence="1">
    <location>
        <begin position="7"/>
        <end position="26"/>
    </location>
</feature>
<protein>
    <submittedName>
        <fullName evidence="2">ECF transporter S component</fullName>
    </submittedName>
</protein>
<reference evidence="2 3" key="1">
    <citation type="submission" date="2023-02" db="EMBL/GenBank/DDBJ databases">
        <title>Genome sequence of Lacticaseibacillus sp. KACC 23028.</title>
        <authorList>
            <person name="Kim S."/>
            <person name="Heo J."/>
            <person name="Kwon S.-W."/>
        </authorList>
    </citation>
    <scope>NUCLEOTIDE SEQUENCE [LARGE SCALE GENOMIC DNA]</scope>
    <source>
        <strain evidence="2 3">KACC 23028</strain>
    </source>
</reference>
<dbReference type="Pfam" id="PF12822">
    <property type="entry name" value="ECF_trnsprt"/>
    <property type="match status" value="1"/>
</dbReference>
<proteinExistence type="predicted"/>
<dbReference type="Gene3D" id="1.10.1760.20">
    <property type="match status" value="1"/>
</dbReference>
<organism evidence="2 3">
    <name type="scientific">Lacticaseibacillus pabuli</name>
    <dbReference type="NCBI Taxonomy" id="3025672"/>
    <lineage>
        <taxon>Bacteria</taxon>
        <taxon>Bacillati</taxon>
        <taxon>Bacillota</taxon>
        <taxon>Bacilli</taxon>
        <taxon>Lactobacillales</taxon>
        <taxon>Lactobacillaceae</taxon>
        <taxon>Lacticaseibacillus</taxon>
    </lineage>
</organism>
<dbReference type="RefSeq" id="WP_274261630.1">
    <property type="nucleotide sequence ID" value="NZ_CP117884.1"/>
</dbReference>